<sequence length="121" mass="13174">IASKGHFFTQIPQPMQSSSEMNAILESGATSIQSFPVVQSSKRLLGTSRFINFNSPILTTGHDFLHSCRHFLGLHLSELTRAIRVSLEAPSSSSFAAFFLADMGGRVKVDGGERDARYGVN</sequence>
<reference evidence="1 2" key="1">
    <citation type="journal article" date="2015" name="Genome Biol. Evol.">
        <title>Phylogenomic analyses indicate that early fungi evolved digesting cell walls of algal ancestors of land plants.</title>
        <authorList>
            <person name="Chang Y."/>
            <person name="Wang S."/>
            <person name="Sekimoto S."/>
            <person name="Aerts A.L."/>
            <person name="Choi C."/>
            <person name="Clum A."/>
            <person name="LaButti K.M."/>
            <person name="Lindquist E.A."/>
            <person name="Yee Ngan C."/>
            <person name="Ohm R.A."/>
            <person name="Salamov A.A."/>
            <person name="Grigoriev I.V."/>
            <person name="Spatafora J.W."/>
            <person name="Berbee M.L."/>
        </authorList>
    </citation>
    <scope>NUCLEOTIDE SEQUENCE [LARGE SCALE GENOMIC DNA]</scope>
    <source>
        <strain evidence="1 2">JEL478</strain>
    </source>
</reference>
<keyword evidence="2" id="KW-1185">Reference proteome</keyword>
<feature type="non-terminal residue" evidence="1">
    <location>
        <position position="1"/>
    </location>
</feature>
<dbReference type="EMBL" id="KQ965748">
    <property type="protein sequence ID" value="KXS17198.1"/>
    <property type="molecule type" value="Genomic_DNA"/>
</dbReference>
<proteinExistence type="predicted"/>
<gene>
    <name evidence="1" type="ORF">M427DRAFT_97259</name>
</gene>
<dbReference type="OrthoDB" id="7392499at2759"/>
<evidence type="ECO:0000313" key="1">
    <source>
        <dbReference type="EMBL" id="KXS17198.1"/>
    </source>
</evidence>
<protein>
    <submittedName>
        <fullName evidence="1">Uncharacterized protein</fullName>
    </submittedName>
</protein>
<dbReference type="AlphaFoldDB" id="A0A139AKI1"/>
<evidence type="ECO:0000313" key="2">
    <source>
        <dbReference type="Proteomes" id="UP000070544"/>
    </source>
</evidence>
<accession>A0A139AKI1</accession>
<organism evidence="1 2">
    <name type="scientific">Gonapodya prolifera (strain JEL478)</name>
    <name type="common">Monoblepharis prolifera</name>
    <dbReference type="NCBI Taxonomy" id="1344416"/>
    <lineage>
        <taxon>Eukaryota</taxon>
        <taxon>Fungi</taxon>
        <taxon>Fungi incertae sedis</taxon>
        <taxon>Chytridiomycota</taxon>
        <taxon>Chytridiomycota incertae sedis</taxon>
        <taxon>Monoblepharidomycetes</taxon>
        <taxon>Monoblepharidales</taxon>
        <taxon>Gonapodyaceae</taxon>
        <taxon>Gonapodya</taxon>
    </lineage>
</organism>
<dbReference type="Proteomes" id="UP000070544">
    <property type="component" value="Unassembled WGS sequence"/>
</dbReference>
<name>A0A139AKI1_GONPJ</name>